<dbReference type="GO" id="GO:0016887">
    <property type="term" value="F:ATP hydrolysis activity"/>
    <property type="evidence" value="ECO:0007669"/>
    <property type="project" value="InterPro"/>
</dbReference>
<dbReference type="PROSITE" id="PS50893">
    <property type="entry name" value="ABC_TRANSPORTER_2"/>
    <property type="match status" value="1"/>
</dbReference>
<dbReference type="SMART" id="SM00382">
    <property type="entry name" value="AAA"/>
    <property type="match status" value="1"/>
</dbReference>
<evidence type="ECO:0000256" key="7">
    <source>
        <dbReference type="ARBA" id="ARBA00023004"/>
    </source>
</evidence>
<keyword evidence="3" id="KW-1003">Cell membrane</keyword>
<dbReference type="PROSITE" id="PS00211">
    <property type="entry name" value="ABC_TRANSPORTER_1"/>
    <property type="match status" value="1"/>
</dbReference>
<evidence type="ECO:0000313" key="13">
    <source>
        <dbReference type="Proteomes" id="UP000430519"/>
    </source>
</evidence>
<dbReference type="FunFam" id="3.40.50.300:FF:000134">
    <property type="entry name" value="Iron-enterobactin ABC transporter ATP-binding protein"/>
    <property type="match status" value="1"/>
</dbReference>
<dbReference type="PANTHER" id="PTHR42771">
    <property type="entry name" value="IRON(3+)-HYDROXAMATE IMPORT ATP-BINDING PROTEIN FHUC"/>
    <property type="match status" value="1"/>
</dbReference>
<protein>
    <submittedName>
        <fullName evidence="12">ATP-binding cassette domain-containing protein</fullName>
    </submittedName>
</protein>
<dbReference type="GO" id="GO:0006826">
    <property type="term" value="P:iron ion transport"/>
    <property type="evidence" value="ECO:0007669"/>
    <property type="project" value="UniProtKB-KW"/>
</dbReference>
<dbReference type="GO" id="GO:0005524">
    <property type="term" value="F:ATP binding"/>
    <property type="evidence" value="ECO:0007669"/>
    <property type="project" value="UniProtKB-KW"/>
</dbReference>
<evidence type="ECO:0000256" key="10">
    <source>
        <dbReference type="SAM" id="MobiDB-lite"/>
    </source>
</evidence>
<evidence type="ECO:0000256" key="6">
    <source>
        <dbReference type="ARBA" id="ARBA00022840"/>
    </source>
</evidence>
<dbReference type="SUPFAM" id="SSF52540">
    <property type="entry name" value="P-loop containing nucleoside triphosphate hydrolases"/>
    <property type="match status" value="1"/>
</dbReference>
<feature type="domain" description="ABC transporter" evidence="11">
    <location>
        <begin position="31"/>
        <end position="267"/>
    </location>
</feature>
<keyword evidence="4" id="KW-0410">Iron transport</keyword>
<dbReference type="Gene3D" id="3.40.50.300">
    <property type="entry name" value="P-loop containing nucleotide triphosphate hydrolases"/>
    <property type="match status" value="1"/>
</dbReference>
<keyword evidence="5" id="KW-0547">Nucleotide-binding</keyword>
<dbReference type="InterPro" id="IPR017871">
    <property type="entry name" value="ABC_transporter-like_CS"/>
</dbReference>
<evidence type="ECO:0000256" key="9">
    <source>
        <dbReference type="ARBA" id="ARBA00023136"/>
    </source>
</evidence>
<keyword evidence="13" id="KW-1185">Reference proteome</keyword>
<dbReference type="Proteomes" id="UP000430519">
    <property type="component" value="Unassembled WGS sequence"/>
</dbReference>
<dbReference type="InterPro" id="IPR027417">
    <property type="entry name" value="P-loop_NTPase"/>
</dbReference>
<dbReference type="RefSeq" id="WP_160979203.1">
    <property type="nucleotide sequence ID" value="NZ_WVHK01000033.1"/>
</dbReference>
<evidence type="ECO:0000313" key="12">
    <source>
        <dbReference type="EMBL" id="MXV20046.1"/>
    </source>
</evidence>
<dbReference type="Pfam" id="PF00005">
    <property type="entry name" value="ABC_tran"/>
    <property type="match status" value="1"/>
</dbReference>
<dbReference type="EMBL" id="WVHK01000033">
    <property type="protein sequence ID" value="MXV20046.1"/>
    <property type="molecule type" value="Genomic_DNA"/>
</dbReference>
<organism evidence="12 13">
    <name type="scientific">Deinococcus xianganensis</name>
    <dbReference type="NCBI Taxonomy" id="1507289"/>
    <lineage>
        <taxon>Bacteria</taxon>
        <taxon>Thermotogati</taxon>
        <taxon>Deinococcota</taxon>
        <taxon>Deinococci</taxon>
        <taxon>Deinococcales</taxon>
        <taxon>Deinococcaceae</taxon>
        <taxon>Deinococcus</taxon>
    </lineage>
</organism>
<keyword evidence="9" id="KW-0472">Membrane</keyword>
<dbReference type="InterPro" id="IPR051535">
    <property type="entry name" value="Siderophore_ABC-ATPase"/>
</dbReference>
<keyword evidence="6 12" id="KW-0067">ATP-binding</keyword>
<keyword evidence="2" id="KW-0813">Transport</keyword>
<reference evidence="12 13" key="1">
    <citation type="submission" date="2019-11" db="EMBL/GenBank/DDBJ databases">
        <title>Genome sequence of Deinococcus xianganensis Y35, AI-2 producing algicidal bacterium, isolated from lake water.</title>
        <authorList>
            <person name="Li Y."/>
        </authorList>
    </citation>
    <scope>NUCLEOTIDE SEQUENCE [LARGE SCALE GENOMIC DNA]</scope>
    <source>
        <strain evidence="12 13">Y35</strain>
    </source>
</reference>
<comment type="subcellular location">
    <subcellularLocation>
        <location evidence="1">Cell membrane</location>
        <topology evidence="1">Peripheral membrane protein</topology>
    </subcellularLocation>
</comment>
<keyword evidence="8" id="KW-0406">Ion transport</keyword>
<dbReference type="PANTHER" id="PTHR42771:SF2">
    <property type="entry name" value="IRON(3+)-HYDROXAMATE IMPORT ATP-BINDING PROTEIN FHUC"/>
    <property type="match status" value="1"/>
</dbReference>
<sequence length="288" mass="31126">MTPTNPERATPNPATPNPATAAPATRTPEPLSTHALKLAYGQNVIIPGLDLAVAGGQVTSIIGPNGCGKSTLLRALARLLPSGAGHIELYGQALHALPSREIARRLAILPQGPTAPEGLSVEDLVWFGRHPHQGRFPVRRAEDREAVQWALDQTGMRVFAARPLEALSGGQRQRAWIAMSLAQQTDILLLDEPTTYLDPSHQLEVLHLAQRLNREQGKTVVMVLHDLNQAVRYSDRLIAMSGGAVYAHGPAGDVLSHDLLRDVFGLKAHLLPDPDTGRPHVIPYALTR</sequence>
<dbReference type="InterPro" id="IPR003593">
    <property type="entry name" value="AAA+_ATPase"/>
</dbReference>
<gene>
    <name evidence="12" type="ORF">GLX28_10380</name>
</gene>
<dbReference type="InterPro" id="IPR003439">
    <property type="entry name" value="ABC_transporter-like_ATP-bd"/>
</dbReference>
<accession>A0A6I4YJ91</accession>
<comment type="caution">
    <text evidence="12">The sequence shown here is derived from an EMBL/GenBank/DDBJ whole genome shotgun (WGS) entry which is preliminary data.</text>
</comment>
<evidence type="ECO:0000256" key="4">
    <source>
        <dbReference type="ARBA" id="ARBA00022496"/>
    </source>
</evidence>
<dbReference type="AlphaFoldDB" id="A0A6I4YJ91"/>
<evidence type="ECO:0000256" key="1">
    <source>
        <dbReference type="ARBA" id="ARBA00004202"/>
    </source>
</evidence>
<evidence type="ECO:0000259" key="11">
    <source>
        <dbReference type="PROSITE" id="PS50893"/>
    </source>
</evidence>
<dbReference type="GO" id="GO:0005886">
    <property type="term" value="C:plasma membrane"/>
    <property type="evidence" value="ECO:0007669"/>
    <property type="project" value="UniProtKB-SubCell"/>
</dbReference>
<evidence type="ECO:0000256" key="3">
    <source>
        <dbReference type="ARBA" id="ARBA00022475"/>
    </source>
</evidence>
<keyword evidence="7" id="KW-0408">Iron</keyword>
<name>A0A6I4YJ91_9DEIO</name>
<proteinExistence type="predicted"/>
<evidence type="ECO:0000256" key="8">
    <source>
        <dbReference type="ARBA" id="ARBA00023065"/>
    </source>
</evidence>
<dbReference type="CDD" id="cd03214">
    <property type="entry name" value="ABC_Iron-Siderophores_B12_Hemin"/>
    <property type="match status" value="1"/>
</dbReference>
<evidence type="ECO:0000256" key="5">
    <source>
        <dbReference type="ARBA" id="ARBA00022741"/>
    </source>
</evidence>
<evidence type="ECO:0000256" key="2">
    <source>
        <dbReference type="ARBA" id="ARBA00022448"/>
    </source>
</evidence>
<feature type="region of interest" description="Disordered" evidence="10">
    <location>
        <begin position="1"/>
        <end position="28"/>
    </location>
</feature>